<accession>A0A0F2E1H8</accession>
<gene>
    <name evidence="2" type="ORF">TZ94_00603</name>
</gene>
<dbReference type="AlphaFoldDB" id="A0A0F2E1H8"/>
<dbReference type="Proteomes" id="UP000033489">
    <property type="component" value="Unassembled WGS sequence"/>
</dbReference>
<evidence type="ECO:0000259" key="1">
    <source>
        <dbReference type="PROSITE" id="PS51186"/>
    </source>
</evidence>
<evidence type="ECO:0000313" key="2">
    <source>
        <dbReference type="EMBL" id="KJQ76105.1"/>
    </source>
</evidence>
<dbReference type="GO" id="GO:0016747">
    <property type="term" value="F:acyltransferase activity, transferring groups other than amino-acyl groups"/>
    <property type="evidence" value="ECO:0007669"/>
    <property type="project" value="InterPro"/>
</dbReference>
<evidence type="ECO:0000313" key="3">
    <source>
        <dbReference type="Proteomes" id="UP000033489"/>
    </source>
</evidence>
<dbReference type="InterPro" id="IPR016181">
    <property type="entry name" value="Acyl_CoA_acyltransferase"/>
</dbReference>
<dbReference type="OrthoDB" id="9798081at2"/>
<dbReference type="Gene3D" id="3.40.630.30">
    <property type="match status" value="1"/>
</dbReference>
<dbReference type="PROSITE" id="PS51186">
    <property type="entry name" value="GNAT"/>
    <property type="match status" value="1"/>
</dbReference>
<dbReference type="PANTHER" id="PTHR43792:SF1">
    <property type="entry name" value="N-ACETYLTRANSFERASE DOMAIN-CONTAINING PROTEIN"/>
    <property type="match status" value="1"/>
</dbReference>
<proteinExistence type="predicted"/>
<dbReference type="EMBL" id="JYGT01000007">
    <property type="protein sequence ID" value="KJQ76105.1"/>
    <property type="molecule type" value="Genomic_DNA"/>
</dbReference>
<comment type="caution">
    <text evidence="2">The sequence shown here is derived from an EMBL/GenBank/DDBJ whole genome shotgun (WGS) entry which is preliminary data.</text>
</comment>
<sequence>MKAVGTQTIETERLILRRFVEDDAQAMFDNWASRSENLTYVTWDPHLNVEQTQNSIGNWVKSYDDPDYYKWAICLKENSDHVIGDISLVSVDETNSSCEIGYILGQDYWGRGLMTEALKAVLSYCLDKIGFERVDACYVSLNPASGRVMEKAGMTFWKTVPNAVERKGYIADKIYYQIKK</sequence>
<name>A0A0F2E1H8_9STRE</name>
<dbReference type="RefSeq" id="WP_045613997.1">
    <property type="nucleotide sequence ID" value="NZ_JASHGR010000001.1"/>
</dbReference>
<keyword evidence="2" id="KW-0808">Transferase</keyword>
<dbReference type="PANTHER" id="PTHR43792">
    <property type="entry name" value="GNAT FAMILY, PUTATIVE (AFU_ORTHOLOGUE AFUA_3G00765)-RELATED-RELATED"/>
    <property type="match status" value="1"/>
</dbReference>
<protein>
    <submittedName>
        <fullName evidence="2">Acetyltransferase (GNAT) family protein</fullName>
    </submittedName>
</protein>
<dbReference type="InterPro" id="IPR000182">
    <property type="entry name" value="GNAT_dom"/>
</dbReference>
<reference evidence="2 3" key="1">
    <citation type="submission" date="2015-02" db="EMBL/GenBank/DDBJ databases">
        <title>Evolution of amylase-binding proteins of oral streptococcal species.</title>
        <authorList>
            <person name="Haase E.M."/>
        </authorList>
    </citation>
    <scope>NUCLEOTIDE SEQUENCE [LARGE SCALE GENOMIC DNA]</scope>
    <source>
        <strain evidence="2 3">UC921A</strain>
    </source>
</reference>
<dbReference type="Pfam" id="PF13302">
    <property type="entry name" value="Acetyltransf_3"/>
    <property type="match status" value="1"/>
</dbReference>
<dbReference type="PATRIC" id="fig|28037.216.peg.580"/>
<organism evidence="2 3">
    <name type="scientific">Streptococcus infantis</name>
    <dbReference type="NCBI Taxonomy" id="68892"/>
    <lineage>
        <taxon>Bacteria</taxon>
        <taxon>Bacillati</taxon>
        <taxon>Bacillota</taxon>
        <taxon>Bacilli</taxon>
        <taxon>Lactobacillales</taxon>
        <taxon>Streptococcaceae</taxon>
        <taxon>Streptococcus</taxon>
    </lineage>
</organism>
<dbReference type="SUPFAM" id="SSF55729">
    <property type="entry name" value="Acyl-CoA N-acyltransferases (Nat)"/>
    <property type="match status" value="1"/>
</dbReference>
<feature type="domain" description="N-acetyltransferase" evidence="1">
    <location>
        <begin position="14"/>
        <end position="180"/>
    </location>
</feature>
<dbReference type="InterPro" id="IPR051531">
    <property type="entry name" value="N-acetyltransferase"/>
</dbReference>